<dbReference type="Proteomes" id="UP001459277">
    <property type="component" value="Unassembled WGS sequence"/>
</dbReference>
<dbReference type="Pfam" id="PF13966">
    <property type="entry name" value="zf-RVT"/>
    <property type="match status" value="1"/>
</dbReference>
<keyword evidence="3" id="KW-1185">Reference proteome</keyword>
<evidence type="ECO:0000259" key="1">
    <source>
        <dbReference type="Pfam" id="PF13966"/>
    </source>
</evidence>
<evidence type="ECO:0000313" key="2">
    <source>
        <dbReference type="EMBL" id="KAK9998079.1"/>
    </source>
</evidence>
<organism evidence="2 3">
    <name type="scientific">Lithocarpus litseifolius</name>
    <dbReference type="NCBI Taxonomy" id="425828"/>
    <lineage>
        <taxon>Eukaryota</taxon>
        <taxon>Viridiplantae</taxon>
        <taxon>Streptophyta</taxon>
        <taxon>Embryophyta</taxon>
        <taxon>Tracheophyta</taxon>
        <taxon>Spermatophyta</taxon>
        <taxon>Magnoliopsida</taxon>
        <taxon>eudicotyledons</taxon>
        <taxon>Gunneridae</taxon>
        <taxon>Pentapetalae</taxon>
        <taxon>rosids</taxon>
        <taxon>fabids</taxon>
        <taxon>Fagales</taxon>
        <taxon>Fagaceae</taxon>
        <taxon>Lithocarpus</taxon>
    </lineage>
</organism>
<dbReference type="AlphaFoldDB" id="A0AAW2CIQ3"/>
<protein>
    <recommendedName>
        <fullName evidence="1">Reverse transcriptase zinc-binding domain-containing protein</fullName>
    </recommendedName>
</protein>
<evidence type="ECO:0000313" key="3">
    <source>
        <dbReference type="Proteomes" id="UP001459277"/>
    </source>
</evidence>
<name>A0AAW2CIQ3_9ROSI</name>
<sequence length="86" mass="10357">MGRTPSRVWMKSKRKVQLDPKYMICGQLDETMTHILWECPHARNMWALAWGRLQKSNSVVDNFFELARQMKDRLSRKDLELWEMTT</sequence>
<dbReference type="InterPro" id="IPR026960">
    <property type="entry name" value="RVT-Znf"/>
</dbReference>
<reference evidence="2 3" key="1">
    <citation type="submission" date="2024-01" db="EMBL/GenBank/DDBJ databases">
        <title>A telomere-to-telomere, gap-free genome of sweet tea (Lithocarpus litseifolius).</title>
        <authorList>
            <person name="Zhou J."/>
        </authorList>
    </citation>
    <scope>NUCLEOTIDE SEQUENCE [LARGE SCALE GENOMIC DNA]</scope>
    <source>
        <strain evidence="2">Zhou-2022a</strain>
        <tissue evidence="2">Leaf</tissue>
    </source>
</reference>
<comment type="caution">
    <text evidence="2">The sequence shown here is derived from an EMBL/GenBank/DDBJ whole genome shotgun (WGS) entry which is preliminary data.</text>
</comment>
<feature type="domain" description="Reverse transcriptase zinc-binding" evidence="1">
    <location>
        <begin position="5"/>
        <end position="46"/>
    </location>
</feature>
<dbReference type="EMBL" id="JAZDWU010000006">
    <property type="protein sequence ID" value="KAK9998079.1"/>
    <property type="molecule type" value="Genomic_DNA"/>
</dbReference>
<proteinExistence type="predicted"/>
<accession>A0AAW2CIQ3</accession>
<gene>
    <name evidence="2" type="ORF">SO802_017682</name>
</gene>